<sequence>MKRLSLYFLCLIVLLSSLSCDKEAIELTLNIANLELEEDTSQVLRKTILFSITQMTDAYISYWESDKGENSARVTEVSESALIHKINVFALKENLEYNFRINLENGASYYESEVFSFRTGTIPDWVKHFYEPAENKIITQESGYFMFHKIAAPSCLIITNHLGEIVWYKTSRHNIKVARFTKHGTLLTLEDDQNNPFASGNIILETTLAGDTLLYLRYGQGDFSKIAHHDVQLTQHNDIMFLTDEHENGLPGDGILVLDRSGQKKWEWSSFDVFKEIDAKKYVQPWSNSIFQDEDGHYLVSFRKLSQVWKIHNVSGNVIWKLGQGGDFQLSQEAQFQYQHYAHINDKGHLMLFDNGSTDRPQSRILILSPDQPRREARLIHSVDLPADLFSPIMGSAALLPDNDFLCVSSTQGTILKLDRSGAVKWKMKANDRVYRVEYIDQLFK</sequence>
<dbReference type="SUPFAM" id="SSF50998">
    <property type="entry name" value="Quinoprotein alcohol dehydrogenase-like"/>
    <property type="match status" value="1"/>
</dbReference>
<dbReference type="RefSeq" id="WP_346750745.1">
    <property type="nucleotide sequence ID" value="NZ_JAUJEA010000001.1"/>
</dbReference>
<feature type="chain" id="PRO_5045094469" evidence="1">
    <location>
        <begin position="22"/>
        <end position="445"/>
    </location>
</feature>
<evidence type="ECO:0000256" key="1">
    <source>
        <dbReference type="SAM" id="SignalP"/>
    </source>
</evidence>
<dbReference type="PANTHER" id="PTHR35340:SF5">
    <property type="entry name" value="ASST-DOMAIN-CONTAINING PROTEIN"/>
    <property type="match status" value="1"/>
</dbReference>
<protein>
    <submittedName>
        <fullName evidence="2">Arylsulfotransferase family protein</fullName>
    </submittedName>
</protein>
<reference evidence="2" key="1">
    <citation type="submission" date="2023-06" db="EMBL/GenBank/DDBJ databases">
        <title>Genomic of Parafulvivirga corallium.</title>
        <authorList>
            <person name="Wang G."/>
        </authorList>
    </citation>
    <scope>NUCLEOTIDE SEQUENCE</scope>
    <source>
        <strain evidence="2">BMA10</strain>
    </source>
</reference>
<dbReference type="PANTHER" id="PTHR35340">
    <property type="entry name" value="PQQ ENZYME REPEAT PROTEIN-RELATED"/>
    <property type="match status" value="1"/>
</dbReference>
<comment type="caution">
    <text evidence="2">The sequence shown here is derived from an EMBL/GenBank/DDBJ whole genome shotgun (WGS) entry which is preliminary data.</text>
</comment>
<dbReference type="Pfam" id="PF14269">
    <property type="entry name" value="Arylsulfotran_2"/>
    <property type="match status" value="1"/>
</dbReference>
<name>A0ABT8KJ26_9BACT</name>
<keyword evidence="3" id="KW-1185">Reference proteome</keyword>
<dbReference type="InterPro" id="IPR039535">
    <property type="entry name" value="ASST-like"/>
</dbReference>
<evidence type="ECO:0000313" key="3">
    <source>
        <dbReference type="Proteomes" id="UP001172082"/>
    </source>
</evidence>
<accession>A0ABT8KJ26</accession>
<dbReference type="PROSITE" id="PS51257">
    <property type="entry name" value="PROKAR_LIPOPROTEIN"/>
    <property type="match status" value="1"/>
</dbReference>
<dbReference type="InterPro" id="IPR011047">
    <property type="entry name" value="Quinoprotein_ADH-like_sf"/>
</dbReference>
<gene>
    <name evidence="2" type="ORF">QQ008_05115</name>
</gene>
<dbReference type="EMBL" id="JAUJEA010000001">
    <property type="protein sequence ID" value="MDN5200724.1"/>
    <property type="molecule type" value="Genomic_DNA"/>
</dbReference>
<dbReference type="Proteomes" id="UP001172082">
    <property type="component" value="Unassembled WGS sequence"/>
</dbReference>
<organism evidence="2 3">
    <name type="scientific">Splendidivirga corallicola</name>
    <dbReference type="NCBI Taxonomy" id="3051826"/>
    <lineage>
        <taxon>Bacteria</taxon>
        <taxon>Pseudomonadati</taxon>
        <taxon>Bacteroidota</taxon>
        <taxon>Cytophagia</taxon>
        <taxon>Cytophagales</taxon>
        <taxon>Splendidivirgaceae</taxon>
        <taxon>Splendidivirga</taxon>
    </lineage>
</organism>
<proteinExistence type="predicted"/>
<keyword evidence="1" id="KW-0732">Signal</keyword>
<evidence type="ECO:0000313" key="2">
    <source>
        <dbReference type="EMBL" id="MDN5200724.1"/>
    </source>
</evidence>
<dbReference type="InterPro" id="IPR053143">
    <property type="entry name" value="Arylsulfate_ST"/>
</dbReference>
<feature type="signal peptide" evidence="1">
    <location>
        <begin position="1"/>
        <end position="21"/>
    </location>
</feature>